<keyword evidence="3" id="KW-1185">Reference proteome</keyword>
<accession>A0AAV7MAW9</accession>
<reference evidence="2" key="1">
    <citation type="journal article" date="2022" name="bioRxiv">
        <title>Sequencing and chromosome-scale assembly of the giantPleurodeles waltlgenome.</title>
        <authorList>
            <person name="Brown T."/>
            <person name="Elewa A."/>
            <person name="Iarovenko S."/>
            <person name="Subramanian E."/>
            <person name="Araus A.J."/>
            <person name="Petzold A."/>
            <person name="Susuki M."/>
            <person name="Suzuki K.-i.T."/>
            <person name="Hayashi T."/>
            <person name="Toyoda A."/>
            <person name="Oliveira C."/>
            <person name="Osipova E."/>
            <person name="Leigh N.D."/>
            <person name="Simon A."/>
            <person name="Yun M.H."/>
        </authorList>
    </citation>
    <scope>NUCLEOTIDE SEQUENCE</scope>
    <source>
        <strain evidence="2">20211129_DDA</strain>
        <tissue evidence="2">Liver</tissue>
    </source>
</reference>
<evidence type="ECO:0000313" key="2">
    <source>
        <dbReference type="EMBL" id="KAJ1100244.1"/>
    </source>
</evidence>
<name>A0AAV7MAW9_PLEWA</name>
<dbReference type="EMBL" id="JANPWB010000014">
    <property type="protein sequence ID" value="KAJ1100244.1"/>
    <property type="molecule type" value="Genomic_DNA"/>
</dbReference>
<feature type="region of interest" description="Disordered" evidence="1">
    <location>
        <begin position="1"/>
        <end position="76"/>
    </location>
</feature>
<comment type="caution">
    <text evidence="2">The sequence shown here is derived from an EMBL/GenBank/DDBJ whole genome shotgun (WGS) entry which is preliminary data.</text>
</comment>
<sequence>MAAPAAIGRASPCTSRDPALRSERPPPTSATARAPLCTSVSRWAAPSAADRWATPRGRLHRVPRPQSADASQGRKG</sequence>
<dbReference type="AlphaFoldDB" id="A0AAV7MAW9"/>
<evidence type="ECO:0000313" key="3">
    <source>
        <dbReference type="Proteomes" id="UP001066276"/>
    </source>
</evidence>
<organism evidence="2 3">
    <name type="scientific">Pleurodeles waltl</name>
    <name type="common">Iberian ribbed newt</name>
    <dbReference type="NCBI Taxonomy" id="8319"/>
    <lineage>
        <taxon>Eukaryota</taxon>
        <taxon>Metazoa</taxon>
        <taxon>Chordata</taxon>
        <taxon>Craniata</taxon>
        <taxon>Vertebrata</taxon>
        <taxon>Euteleostomi</taxon>
        <taxon>Amphibia</taxon>
        <taxon>Batrachia</taxon>
        <taxon>Caudata</taxon>
        <taxon>Salamandroidea</taxon>
        <taxon>Salamandridae</taxon>
        <taxon>Pleurodelinae</taxon>
        <taxon>Pleurodeles</taxon>
    </lineage>
</organism>
<dbReference type="Proteomes" id="UP001066276">
    <property type="component" value="Chromosome 10"/>
</dbReference>
<evidence type="ECO:0000256" key="1">
    <source>
        <dbReference type="SAM" id="MobiDB-lite"/>
    </source>
</evidence>
<proteinExistence type="predicted"/>
<protein>
    <submittedName>
        <fullName evidence="2">Uncharacterized protein</fullName>
    </submittedName>
</protein>
<gene>
    <name evidence="2" type="ORF">NDU88_005331</name>
</gene>